<evidence type="ECO:0000313" key="3">
    <source>
        <dbReference type="Proteomes" id="UP000660680"/>
    </source>
</evidence>
<accession>A0A918LEW2</accession>
<dbReference type="Pfam" id="PF21806">
    <property type="entry name" value="DUF6879"/>
    <property type="match status" value="1"/>
</dbReference>
<sequence length="179" mass="20904">MTGLVTGDGFAELFRTFTRSAFRWEARPAYCEDYEAEPLRKWRAGEPDDLAWMAGWLDGIRAAAAEGRRFERVRLYTVPPTEYLRWQQHVTPANVEAGEDIRVITEGQARALGLPEHDFWLFDGRLVARMHFGDDGRWRGAELINETDTVARHRAWRDLAWEHATPYPQYRDRHFARSP</sequence>
<keyword evidence="3" id="KW-1185">Reference proteome</keyword>
<protein>
    <recommendedName>
        <fullName evidence="1">DUF6879 domain-containing protein</fullName>
    </recommendedName>
</protein>
<gene>
    <name evidence="2" type="ORF">GCM10010171_34890</name>
</gene>
<proteinExistence type="predicted"/>
<comment type="caution">
    <text evidence="2">The sequence shown here is derived from an EMBL/GenBank/DDBJ whole genome shotgun (WGS) entry which is preliminary data.</text>
</comment>
<dbReference type="Proteomes" id="UP000660680">
    <property type="component" value="Unassembled WGS sequence"/>
</dbReference>
<dbReference type="EMBL" id="BMRB01000002">
    <property type="protein sequence ID" value="GGS37055.1"/>
    <property type="molecule type" value="Genomic_DNA"/>
</dbReference>
<dbReference type="AlphaFoldDB" id="A0A918LEW2"/>
<reference evidence="2" key="1">
    <citation type="journal article" date="2014" name="Int. J. Syst. Evol. Microbiol.">
        <title>Complete genome sequence of Corynebacterium casei LMG S-19264T (=DSM 44701T), isolated from a smear-ripened cheese.</title>
        <authorList>
            <consortium name="US DOE Joint Genome Institute (JGI-PGF)"/>
            <person name="Walter F."/>
            <person name="Albersmeier A."/>
            <person name="Kalinowski J."/>
            <person name="Ruckert C."/>
        </authorList>
    </citation>
    <scope>NUCLEOTIDE SEQUENCE</scope>
    <source>
        <strain evidence="2">JCM 3276</strain>
    </source>
</reference>
<dbReference type="RefSeq" id="WP_189211422.1">
    <property type="nucleotide sequence ID" value="NZ_BMRB01000002.1"/>
</dbReference>
<organism evidence="2 3">
    <name type="scientific">Actinokineospora fastidiosa</name>
    <dbReference type="NCBI Taxonomy" id="1816"/>
    <lineage>
        <taxon>Bacteria</taxon>
        <taxon>Bacillati</taxon>
        <taxon>Actinomycetota</taxon>
        <taxon>Actinomycetes</taxon>
        <taxon>Pseudonocardiales</taxon>
        <taxon>Pseudonocardiaceae</taxon>
        <taxon>Actinokineospora</taxon>
    </lineage>
</organism>
<reference evidence="2" key="2">
    <citation type="submission" date="2020-09" db="EMBL/GenBank/DDBJ databases">
        <authorList>
            <person name="Sun Q."/>
            <person name="Ohkuma M."/>
        </authorList>
    </citation>
    <scope>NUCLEOTIDE SEQUENCE</scope>
    <source>
        <strain evidence="2">JCM 3276</strain>
    </source>
</reference>
<name>A0A918LEW2_9PSEU</name>
<dbReference type="InterPro" id="IPR049244">
    <property type="entry name" value="DUF6879"/>
</dbReference>
<evidence type="ECO:0000259" key="1">
    <source>
        <dbReference type="Pfam" id="PF21806"/>
    </source>
</evidence>
<feature type="domain" description="DUF6879" evidence="1">
    <location>
        <begin position="9"/>
        <end position="171"/>
    </location>
</feature>
<evidence type="ECO:0000313" key="2">
    <source>
        <dbReference type="EMBL" id="GGS37055.1"/>
    </source>
</evidence>